<dbReference type="RefSeq" id="XP_039140787.1">
    <property type="nucleotide sequence ID" value="XM_039284853.1"/>
</dbReference>
<keyword evidence="2" id="KW-0812">Transmembrane</keyword>
<evidence type="ECO:0000313" key="4">
    <source>
        <dbReference type="RefSeq" id="XP_039140787.1"/>
    </source>
</evidence>
<evidence type="ECO:0000256" key="1">
    <source>
        <dbReference type="SAM" id="MobiDB-lite"/>
    </source>
</evidence>
<name>A0AB40CQF6_DIOCR</name>
<protein>
    <submittedName>
        <fullName evidence="4">Uncharacterized protein LOC120277979</fullName>
    </submittedName>
</protein>
<proteinExistence type="predicted"/>
<evidence type="ECO:0000313" key="3">
    <source>
        <dbReference type="Proteomes" id="UP001515500"/>
    </source>
</evidence>
<feature type="region of interest" description="Disordered" evidence="1">
    <location>
        <begin position="39"/>
        <end position="75"/>
    </location>
</feature>
<keyword evidence="3" id="KW-1185">Reference proteome</keyword>
<feature type="transmembrane region" description="Helical" evidence="2">
    <location>
        <begin position="6"/>
        <end position="26"/>
    </location>
</feature>
<dbReference type="AlphaFoldDB" id="A0AB40CQF6"/>
<gene>
    <name evidence="4" type="primary">LOC120277979</name>
</gene>
<reference evidence="4" key="1">
    <citation type="submission" date="2025-08" db="UniProtKB">
        <authorList>
            <consortium name="RefSeq"/>
        </authorList>
    </citation>
    <scope>IDENTIFICATION</scope>
</reference>
<dbReference type="Proteomes" id="UP001515500">
    <property type="component" value="Chromosome 15"/>
</dbReference>
<keyword evidence="2" id="KW-1133">Transmembrane helix</keyword>
<evidence type="ECO:0000256" key="2">
    <source>
        <dbReference type="SAM" id="Phobius"/>
    </source>
</evidence>
<accession>A0AB40CQF6</accession>
<keyword evidence="2" id="KW-0472">Membrane</keyword>
<dbReference type="GeneID" id="120277979"/>
<organism evidence="3 4">
    <name type="scientific">Dioscorea cayennensis subsp. rotundata</name>
    <name type="common">White Guinea yam</name>
    <name type="synonym">Dioscorea rotundata</name>
    <dbReference type="NCBI Taxonomy" id="55577"/>
    <lineage>
        <taxon>Eukaryota</taxon>
        <taxon>Viridiplantae</taxon>
        <taxon>Streptophyta</taxon>
        <taxon>Embryophyta</taxon>
        <taxon>Tracheophyta</taxon>
        <taxon>Spermatophyta</taxon>
        <taxon>Magnoliopsida</taxon>
        <taxon>Liliopsida</taxon>
        <taxon>Dioscoreales</taxon>
        <taxon>Dioscoreaceae</taxon>
        <taxon>Dioscorea</taxon>
    </lineage>
</organism>
<sequence>MGFVVVISLPLIIFAIILGFGCYFLGRAKGRQDMRTGVGAQVYGSPTPPQGITGPEPHSSSTVTQIHTKEGPDNV</sequence>